<dbReference type="RefSeq" id="WP_058122525.1">
    <property type="nucleotide sequence ID" value="NZ_CYRX01000009.1"/>
</dbReference>
<evidence type="ECO:0000256" key="3">
    <source>
        <dbReference type="SAM" id="MobiDB-lite"/>
    </source>
</evidence>
<dbReference type="GO" id="GO:0009898">
    <property type="term" value="C:cytoplasmic side of plasma membrane"/>
    <property type="evidence" value="ECO:0007669"/>
    <property type="project" value="TreeGrafter"/>
</dbReference>
<dbReference type="GO" id="GO:0005524">
    <property type="term" value="F:ATP binding"/>
    <property type="evidence" value="ECO:0007669"/>
    <property type="project" value="UniProtKB-KW"/>
</dbReference>
<sequence>MSSNLALTPEPAAIVACTVSRDVQEFDLLIEDMESALGESWGDLTFEEAHAFLEQPEAQEMEFIAVAVDAEDEGDLVEVGTIIRTAKAAGIRVILIADGLSPTLLHALLRDGADDFVPYPLPESALADAIARVRASTEAAIAAPPQAEPTGSARTQRGSGGRSGAEPVLFAVHGIAGGCGSTTFATNLAWELANISSDQPLDVCLIDLDLQFGTVATYLDLPRRGLIYEILADTQSMDEQAFRQSLLPFNEKMQVFTAPTDILPLDLIGPEDVEALIRLAKECFDVVVVDMPSTLVSWTETVLQESDIYFANVELELRSAQNVLRMIKALRSEHLPLEKIKWVLNRTPKKTDSTTKGRIKRLSESLGVEFGYMIPDGGQQVTDTNDHGVPLMEGAPKNPMRKEIHAMAEVLHAAAMGDADNQAKPKKRSFFGFG</sequence>
<evidence type="ECO:0000259" key="4">
    <source>
        <dbReference type="Pfam" id="PF13614"/>
    </source>
</evidence>
<dbReference type="Gene3D" id="3.40.50.300">
    <property type="entry name" value="P-loop containing nucleotide triphosphate hydrolases"/>
    <property type="match status" value="1"/>
</dbReference>
<gene>
    <name evidence="5" type="ORF">THS5294_00533</name>
</gene>
<accession>A0A0P1EWN2</accession>
<evidence type="ECO:0000313" key="5">
    <source>
        <dbReference type="EMBL" id="CUH59249.1"/>
    </source>
</evidence>
<keyword evidence="1" id="KW-0547">Nucleotide-binding</keyword>
<feature type="compositionally biased region" description="Low complexity" evidence="3">
    <location>
        <begin position="141"/>
        <end position="150"/>
    </location>
</feature>
<dbReference type="GO" id="GO:0004386">
    <property type="term" value="F:helicase activity"/>
    <property type="evidence" value="ECO:0007669"/>
    <property type="project" value="UniProtKB-KW"/>
</dbReference>
<dbReference type="InterPro" id="IPR027417">
    <property type="entry name" value="P-loop_NTPase"/>
</dbReference>
<evidence type="ECO:0000256" key="2">
    <source>
        <dbReference type="ARBA" id="ARBA00022840"/>
    </source>
</evidence>
<feature type="region of interest" description="Disordered" evidence="3">
    <location>
        <begin position="141"/>
        <end position="162"/>
    </location>
</feature>
<keyword evidence="5" id="KW-0347">Helicase</keyword>
<dbReference type="PANTHER" id="PTHR43384">
    <property type="entry name" value="SEPTUM SITE-DETERMINING PROTEIN MIND HOMOLOG, CHLOROPLASTIC-RELATED"/>
    <property type="match status" value="1"/>
</dbReference>
<dbReference type="SUPFAM" id="SSF52540">
    <property type="entry name" value="P-loop containing nucleoside triphosphate hydrolases"/>
    <property type="match status" value="1"/>
</dbReference>
<proteinExistence type="predicted"/>
<dbReference type="InterPro" id="IPR025669">
    <property type="entry name" value="AAA_dom"/>
</dbReference>
<dbReference type="PANTHER" id="PTHR43384:SF6">
    <property type="entry name" value="SEPTUM SITE-DETERMINING PROTEIN MIND HOMOLOG, CHLOROPLASTIC"/>
    <property type="match status" value="1"/>
</dbReference>
<dbReference type="GO" id="GO:0005829">
    <property type="term" value="C:cytosol"/>
    <property type="evidence" value="ECO:0007669"/>
    <property type="project" value="TreeGrafter"/>
</dbReference>
<feature type="domain" description="AAA" evidence="4">
    <location>
        <begin position="172"/>
        <end position="331"/>
    </location>
</feature>
<name>A0A0P1EWN2_9RHOB</name>
<dbReference type="Proteomes" id="UP000051298">
    <property type="component" value="Unassembled WGS sequence"/>
</dbReference>
<dbReference type="AlphaFoldDB" id="A0A0P1EWN2"/>
<dbReference type="Pfam" id="PF13614">
    <property type="entry name" value="AAA_31"/>
    <property type="match status" value="1"/>
</dbReference>
<evidence type="ECO:0000256" key="1">
    <source>
        <dbReference type="ARBA" id="ARBA00022741"/>
    </source>
</evidence>
<organism evidence="5 6">
    <name type="scientific">Thalassobacter stenotrophicus</name>
    <dbReference type="NCBI Taxonomy" id="266809"/>
    <lineage>
        <taxon>Bacteria</taxon>
        <taxon>Pseudomonadati</taxon>
        <taxon>Pseudomonadota</taxon>
        <taxon>Alphaproteobacteria</taxon>
        <taxon>Rhodobacterales</taxon>
        <taxon>Roseobacteraceae</taxon>
        <taxon>Thalassobacter</taxon>
    </lineage>
</organism>
<dbReference type="EMBL" id="CYRX01000009">
    <property type="protein sequence ID" value="CUH59249.1"/>
    <property type="molecule type" value="Genomic_DNA"/>
</dbReference>
<protein>
    <submittedName>
        <fullName evidence="5">Helicase/secretion neighborhood CpaE-like protein</fullName>
    </submittedName>
</protein>
<reference evidence="5 6" key="1">
    <citation type="submission" date="2015-09" db="EMBL/GenBank/DDBJ databases">
        <authorList>
            <consortium name="Swine Surveillance"/>
        </authorList>
    </citation>
    <scope>NUCLEOTIDE SEQUENCE [LARGE SCALE GENOMIC DNA]</scope>
    <source>
        <strain evidence="5 6">CECT 5294</strain>
    </source>
</reference>
<dbReference type="InterPro" id="IPR050625">
    <property type="entry name" value="ParA/MinD_ATPase"/>
</dbReference>
<dbReference type="GO" id="GO:0016887">
    <property type="term" value="F:ATP hydrolysis activity"/>
    <property type="evidence" value="ECO:0007669"/>
    <property type="project" value="TreeGrafter"/>
</dbReference>
<keyword evidence="5" id="KW-0378">Hydrolase</keyword>
<dbReference type="GO" id="GO:0051782">
    <property type="term" value="P:negative regulation of cell division"/>
    <property type="evidence" value="ECO:0007669"/>
    <property type="project" value="TreeGrafter"/>
</dbReference>
<evidence type="ECO:0000313" key="6">
    <source>
        <dbReference type="Proteomes" id="UP000051298"/>
    </source>
</evidence>
<keyword evidence="2" id="KW-0067">ATP-binding</keyword>